<dbReference type="Gene3D" id="1.20.1250.20">
    <property type="entry name" value="MFS general substrate transporter like domains"/>
    <property type="match status" value="1"/>
</dbReference>
<dbReference type="InterPro" id="IPR003492">
    <property type="entry name" value="Battenin_disease_Cln3"/>
</dbReference>
<evidence type="ECO:0000256" key="7">
    <source>
        <dbReference type="RuleBase" id="RU361113"/>
    </source>
</evidence>
<feature type="transmembrane region" description="Helical" evidence="7">
    <location>
        <begin position="78"/>
        <end position="101"/>
    </location>
</feature>
<dbReference type="InterPro" id="IPR018460">
    <property type="entry name" value="Battenin_disease_Cln3_subgr"/>
</dbReference>
<evidence type="ECO:0000256" key="3">
    <source>
        <dbReference type="ARBA" id="ARBA00022448"/>
    </source>
</evidence>
<evidence type="ECO:0000256" key="1">
    <source>
        <dbReference type="ARBA" id="ARBA00004127"/>
    </source>
</evidence>
<feature type="transmembrane region" description="Helical" evidence="7">
    <location>
        <begin position="368"/>
        <end position="388"/>
    </location>
</feature>
<comment type="similarity">
    <text evidence="2 7">Belongs to the battenin family.</text>
</comment>
<dbReference type="GO" id="GO:0051453">
    <property type="term" value="P:regulation of intracellular pH"/>
    <property type="evidence" value="ECO:0007669"/>
    <property type="project" value="TreeGrafter"/>
</dbReference>
<proteinExistence type="inferred from homology"/>
<dbReference type="PRINTS" id="PR01315">
    <property type="entry name" value="BATTENIN"/>
</dbReference>
<accession>A0A1B6DN77</accession>
<dbReference type="InterPro" id="IPR036259">
    <property type="entry name" value="MFS_trans_sf"/>
</dbReference>
<protein>
    <recommendedName>
        <fullName evidence="7">Battenin</fullName>
    </recommendedName>
</protein>
<feature type="transmembrane region" description="Helical" evidence="7">
    <location>
        <begin position="173"/>
        <end position="191"/>
    </location>
</feature>
<reference evidence="9" key="1">
    <citation type="submission" date="2015-12" db="EMBL/GenBank/DDBJ databases">
        <title>De novo transcriptome assembly of four potential Pierce s Disease insect vectors from Arizona vineyards.</title>
        <authorList>
            <person name="Tassone E.E."/>
        </authorList>
    </citation>
    <scope>NUCLEOTIDE SEQUENCE</scope>
</reference>
<dbReference type="PIRSF" id="PIRSF015974">
    <property type="entry name" value="CLN3_BTN1"/>
    <property type="match status" value="1"/>
</dbReference>
<dbReference type="PANTHER" id="PTHR10981:SF0">
    <property type="entry name" value="BATTENIN"/>
    <property type="match status" value="1"/>
</dbReference>
<dbReference type="Pfam" id="PF02487">
    <property type="entry name" value="CLN3"/>
    <property type="match status" value="1"/>
</dbReference>
<evidence type="ECO:0000256" key="5">
    <source>
        <dbReference type="ARBA" id="ARBA00022989"/>
    </source>
</evidence>
<dbReference type="GO" id="GO:0012505">
    <property type="term" value="C:endomembrane system"/>
    <property type="evidence" value="ECO:0007669"/>
    <property type="project" value="UniProtKB-SubCell"/>
</dbReference>
<gene>
    <name evidence="9" type="ORF">g.27156</name>
    <name evidence="8" type="ORF">g.27169</name>
</gene>
<keyword evidence="7" id="KW-0458">Lysosome</keyword>
<dbReference type="AlphaFoldDB" id="A0A1B6DN77"/>
<feature type="transmembrane region" description="Helical" evidence="7">
    <location>
        <begin position="328"/>
        <end position="348"/>
    </location>
</feature>
<feature type="transmembrane region" description="Helical" evidence="7">
    <location>
        <begin position="300"/>
        <end position="322"/>
    </location>
</feature>
<comment type="subcellular location">
    <subcellularLocation>
        <location evidence="1">Endomembrane system</location>
        <topology evidence="1">Multi-pass membrane protein</topology>
    </subcellularLocation>
    <subcellularLocation>
        <location evidence="7">Lysosome membrane</location>
        <topology evidence="7">Multi-pass membrane protein</topology>
    </subcellularLocation>
</comment>
<keyword evidence="6 7" id="KW-0472">Membrane</keyword>
<keyword evidence="3" id="KW-0813">Transport</keyword>
<dbReference type="CDD" id="cd06174">
    <property type="entry name" value="MFS"/>
    <property type="match status" value="1"/>
</dbReference>
<feature type="transmembrane region" description="Helical" evidence="7">
    <location>
        <begin position="235"/>
        <end position="252"/>
    </location>
</feature>
<evidence type="ECO:0000313" key="9">
    <source>
        <dbReference type="EMBL" id="JAS27092.1"/>
    </source>
</evidence>
<feature type="transmembrane region" description="Helical" evidence="7">
    <location>
        <begin position="7"/>
        <end position="28"/>
    </location>
</feature>
<evidence type="ECO:0000256" key="2">
    <source>
        <dbReference type="ARBA" id="ARBA00007467"/>
    </source>
</evidence>
<dbReference type="SUPFAM" id="SSF103473">
    <property type="entry name" value="MFS general substrate transporter"/>
    <property type="match status" value="1"/>
</dbReference>
<organism evidence="9">
    <name type="scientific">Clastoptera arizonana</name>
    <name type="common">Arizona spittle bug</name>
    <dbReference type="NCBI Taxonomy" id="38151"/>
    <lineage>
        <taxon>Eukaryota</taxon>
        <taxon>Metazoa</taxon>
        <taxon>Ecdysozoa</taxon>
        <taxon>Arthropoda</taxon>
        <taxon>Hexapoda</taxon>
        <taxon>Insecta</taxon>
        <taxon>Pterygota</taxon>
        <taxon>Neoptera</taxon>
        <taxon>Paraneoptera</taxon>
        <taxon>Hemiptera</taxon>
        <taxon>Auchenorrhyncha</taxon>
        <taxon>Cercopoidea</taxon>
        <taxon>Clastopteridae</taxon>
        <taxon>Clastoptera</taxon>
    </lineage>
</organism>
<feature type="transmembrane region" description="Helical" evidence="7">
    <location>
        <begin position="140"/>
        <end position="161"/>
    </location>
</feature>
<dbReference type="GO" id="GO:0005765">
    <property type="term" value="C:lysosomal membrane"/>
    <property type="evidence" value="ECO:0007669"/>
    <property type="project" value="UniProtKB-SubCell"/>
</dbReference>
<keyword evidence="4 7" id="KW-0812">Transmembrane</keyword>
<dbReference type="FunFam" id="1.20.1250.20:FF:000427">
    <property type="entry name" value="Battenin"/>
    <property type="match status" value="1"/>
</dbReference>
<evidence type="ECO:0000256" key="4">
    <source>
        <dbReference type="ARBA" id="ARBA00022692"/>
    </source>
</evidence>
<dbReference type="EMBL" id="GEDC01010369">
    <property type="protein sequence ID" value="JAS26929.1"/>
    <property type="molecule type" value="Transcribed_RNA"/>
</dbReference>
<evidence type="ECO:0000256" key="6">
    <source>
        <dbReference type="ARBA" id="ARBA00023136"/>
    </source>
</evidence>
<evidence type="ECO:0000313" key="8">
    <source>
        <dbReference type="EMBL" id="JAS26929.1"/>
    </source>
</evidence>
<keyword evidence="5 7" id="KW-1133">Transmembrane helix</keyword>
<sequence>MYKLRDVIAFWILGLCNNYGYVVMLSAAHDILARNYEPESDITDTTDPSRRDCNTVSTGAILLADIVPSLITKIVAPFFPLAIHVRMAIVVLLGAAGYILVAAATASWMAIMGVICTAFASGLGEASLLSYMAFYKDKNVISTWSSGTGGAGVFGAITYAGFTSLGMSPSTTLYTLLIVPLLMAINFWFVLQHPKLNDTADSETRSVNHPDNENEVPVATTQDSFGTKLSYIPNLLPYMIPLGLVYFFEYFINQGLFELIQYDGIWLTHKEQYRWYQVDYQIGVFISRSSIMLIQINKTWILALLQGLNVVLFTLESVYFFLPSVYLILLAVLWEGLLGGAAYVNTYYRIAAEVPPEKREFSMAITSLADSIGITLAGFLSMPIHNYICDLPKSV</sequence>
<dbReference type="EMBL" id="GEDC01010206">
    <property type="protein sequence ID" value="JAS27092.1"/>
    <property type="molecule type" value="Transcribed_RNA"/>
</dbReference>
<dbReference type="GO" id="GO:0007040">
    <property type="term" value="P:lysosome organization"/>
    <property type="evidence" value="ECO:0007669"/>
    <property type="project" value="TreeGrafter"/>
</dbReference>
<dbReference type="PANTHER" id="PTHR10981">
    <property type="entry name" value="BATTENIN"/>
    <property type="match status" value="1"/>
</dbReference>
<name>A0A1B6DN77_9HEMI</name>